<feature type="coiled-coil region" evidence="1">
    <location>
        <begin position="2"/>
        <end position="45"/>
    </location>
</feature>
<dbReference type="EMBL" id="KT239446">
    <property type="protein sequence ID" value="AKY01909.1"/>
    <property type="molecule type" value="Genomic_DNA"/>
</dbReference>
<dbReference type="Proteomes" id="UP000204179">
    <property type="component" value="Segment"/>
</dbReference>
<keyword evidence="1" id="KW-0175">Coiled coil</keyword>
<accession>A0A0K1Y4K6</accession>
<dbReference type="KEGG" id="vg:26518453"/>
<dbReference type="RefSeq" id="YP_009190619.1">
    <property type="nucleotide sequence ID" value="NC_028686.1"/>
</dbReference>
<dbReference type="InterPro" id="IPR022558">
    <property type="entry name" value="DUF2654"/>
</dbReference>
<proteinExistence type="predicted"/>
<sequence>MNNITQEERDELQQKLMEAAEEQAIARANKIVRKNRRELERLKAHAGDAVLDNNFPAYKYAIEKLRTILKQPFNDEIILTCWNTSRKSVWDILNAGTSKI</sequence>
<evidence type="ECO:0000256" key="1">
    <source>
        <dbReference type="SAM" id="Coils"/>
    </source>
</evidence>
<evidence type="ECO:0000313" key="3">
    <source>
        <dbReference type="Proteomes" id="UP000204179"/>
    </source>
</evidence>
<dbReference type="Pfam" id="PF10849">
    <property type="entry name" value="DUF2654"/>
    <property type="match status" value="1"/>
</dbReference>
<organism evidence="2 3">
    <name type="scientific">Klebsiella phage JD18</name>
    <dbReference type="NCBI Taxonomy" id="1698360"/>
    <lineage>
        <taxon>Viruses</taxon>
        <taxon>Duplodnaviria</taxon>
        <taxon>Heunggongvirae</taxon>
        <taxon>Uroviricota</taxon>
        <taxon>Caudoviricetes</taxon>
        <taxon>Pantevenvirales</taxon>
        <taxon>Straboviridae</taxon>
        <taxon>Tevenvirinae</taxon>
        <taxon>Jiaodavirus</taxon>
        <taxon>Jiaodavirus jd18</taxon>
    </lineage>
</organism>
<evidence type="ECO:0000313" key="2">
    <source>
        <dbReference type="EMBL" id="AKY01909.1"/>
    </source>
</evidence>
<keyword evidence="3" id="KW-1185">Reference proteome</keyword>
<name>A0A0K1Y4K6_9CAUD</name>
<dbReference type="GeneID" id="26518453"/>
<protein>
    <submittedName>
        <fullName evidence="2">Uncharacterized protein</fullName>
    </submittedName>
</protein>
<gene>
    <name evidence="2" type="ORF">JD18_038</name>
</gene>
<reference evidence="2 3" key="1">
    <citation type="submission" date="2015-07" db="EMBL/GenBank/DDBJ databases">
        <title>Isolation and characterization of JD18-a novel lytic bacteriophage for Klebsiella pneumoniae.</title>
        <authorList>
            <person name="Fan J."/>
            <person name="Zhang X."/>
            <person name="Guo X."/>
            <person name="He P."/>
            <person name="Zhang Y."/>
        </authorList>
    </citation>
    <scope>NUCLEOTIDE SEQUENCE [LARGE SCALE GENOMIC DNA]</scope>
</reference>